<name>W2UP23_9FLAO</name>
<accession>W2UP23</accession>
<gene>
    <name evidence="1" type="ORF">P278_16320</name>
</gene>
<reference evidence="2" key="1">
    <citation type="submission" date="2013-11" db="EMBL/GenBank/DDBJ databases">
        <title>Draft genome sequence from a member of Zhouia, isolated tidal flat.</title>
        <authorList>
            <person name="Jin H."/>
            <person name="Jeon C.O."/>
        </authorList>
    </citation>
    <scope>NUCLEOTIDE SEQUENCE [LARGE SCALE GENOMIC DNA]</scope>
    <source>
        <strain evidence="2">AD3</strain>
    </source>
</reference>
<dbReference type="EMBL" id="AYXY01000019">
    <property type="protein sequence ID" value="ETN95910.1"/>
    <property type="molecule type" value="Genomic_DNA"/>
</dbReference>
<dbReference type="PATRIC" id="fig|1286632.3.peg.1620"/>
<evidence type="ECO:0000313" key="2">
    <source>
        <dbReference type="Proteomes" id="UP000018850"/>
    </source>
</evidence>
<evidence type="ECO:0000313" key="1">
    <source>
        <dbReference type="EMBL" id="ETN95910.1"/>
    </source>
</evidence>
<dbReference type="STRING" id="376730.SAMN04487906_0727"/>
<dbReference type="Proteomes" id="UP000018850">
    <property type="component" value="Unassembled WGS sequence"/>
</dbReference>
<sequence length="136" mass="15816">MGLKKKRFTKAFLEEAYPELKRQIDTAAGFDVEILIEWDSLFNEQFMHLYNDTYPKIYFQPLIQAFKSISSDDLGKKALQESLQKVVIDNRHDHHNPNSAFRLKDGVLTIDHSPVLNADKVEERVEVLVELLENNL</sequence>
<proteinExistence type="predicted"/>
<keyword evidence="2" id="KW-1185">Reference proteome</keyword>
<dbReference type="eggNOG" id="ENOG5032RS8">
    <property type="taxonomic scope" value="Bacteria"/>
</dbReference>
<dbReference type="RefSeq" id="WP_038264655.1">
    <property type="nucleotide sequence ID" value="NZ_AYXY01000019.1"/>
</dbReference>
<comment type="caution">
    <text evidence="1">The sequence shown here is derived from an EMBL/GenBank/DDBJ whole genome shotgun (WGS) entry which is preliminary data.</text>
</comment>
<organism evidence="1 2">
    <name type="scientific">Zhouia amylolytica AD3</name>
    <dbReference type="NCBI Taxonomy" id="1286632"/>
    <lineage>
        <taxon>Bacteria</taxon>
        <taxon>Pseudomonadati</taxon>
        <taxon>Bacteroidota</taxon>
        <taxon>Flavobacteriia</taxon>
        <taxon>Flavobacteriales</taxon>
        <taxon>Flavobacteriaceae</taxon>
        <taxon>Zhouia</taxon>
    </lineage>
</organism>
<dbReference type="AlphaFoldDB" id="W2UP23"/>
<reference evidence="1 2" key="2">
    <citation type="journal article" date="2016" name="Genome Announc.">
        <title>Draft Genome Sequence of Zhouia amylolytica AD3, Isolated from Tidal Flat Sediment.</title>
        <authorList>
            <person name="Jia B."/>
            <person name="Jin H.M."/>
            <person name="Lee H.J."/>
            <person name="Jeon C.O."/>
        </authorList>
    </citation>
    <scope>NUCLEOTIDE SEQUENCE [LARGE SCALE GENOMIC DNA]</scope>
    <source>
        <strain evidence="1 2">AD3</strain>
    </source>
</reference>
<protein>
    <submittedName>
        <fullName evidence="1">Uncharacterized protein</fullName>
    </submittedName>
</protein>